<evidence type="ECO:0000256" key="3">
    <source>
        <dbReference type="SAM" id="SignalP"/>
    </source>
</evidence>
<keyword evidence="5" id="KW-1185">Reference proteome</keyword>
<evidence type="ECO:0000313" key="4">
    <source>
        <dbReference type="EMBL" id="SDF79971.1"/>
    </source>
</evidence>
<feature type="chain" id="PRO_5039164194" evidence="3">
    <location>
        <begin position="21"/>
        <end position="782"/>
    </location>
</feature>
<dbReference type="PANTHER" id="PTHR43037">
    <property type="entry name" value="UNNAMED PRODUCT-RELATED"/>
    <property type="match status" value="1"/>
</dbReference>
<keyword evidence="2" id="KW-0378">Hydrolase</keyword>
<name>A0A1G7P162_9ACTN</name>
<dbReference type="OrthoDB" id="4743643at2"/>
<dbReference type="STRING" id="1550231.SAMN05660662_3396"/>
<proteinExistence type="predicted"/>
<evidence type="ECO:0000256" key="1">
    <source>
        <dbReference type="ARBA" id="ARBA00022729"/>
    </source>
</evidence>
<keyword evidence="1 3" id="KW-0732">Signal</keyword>
<evidence type="ECO:0000313" key="5">
    <source>
        <dbReference type="Proteomes" id="UP000199406"/>
    </source>
</evidence>
<dbReference type="Proteomes" id="UP000199406">
    <property type="component" value="Unassembled WGS sequence"/>
</dbReference>
<dbReference type="SUPFAM" id="SSF49344">
    <property type="entry name" value="CBD9-like"/>
    <property type="match status" value="1"/>
</dbReference>
<dbReference type="InterPro" id="IPR029058">
    <property type="entry name" value="AB_hydrolase_fold"/>
</dbReference>
<dbReference type="PANTHER" id="PTHR43037:SF5">
    <property type="entry name" value="FERULOYL ESTERASE"/>
    <property type="match status" value="1"/>
</dbReference>
<dbReference type="EMBL" id="FNBT01000007">
    <property type="protein sequence ID" value="SDF79971.1"/>
    <property type="molecule type" value="Genomic_DNA"/>
</dbReference>
<dbReference type="SUPFAM" id="SSF53474">
    <property type="entry name" value="alpha/beta-Hydrolases"/>
    <property type="match status" value="1"/>
</dbReference>
<gene>
    <name evidence="4" type="ORF">SAMN05660662_3396</name>
</gene>
<dbReference type="RefSeq" id="WP_091769432.1">
    <property type="nucleotide sequence ID" value="NZ_FNBT01000007.1"/>
</dbReference>
<protein>
    <submittedName>
        <fullName evidence="4">Putative esterase</fullName>
    </submittedName>
</protein>
<dbReference type="InterPro" id="IPR050955">
    <property type="entry name" value="Plant_Biomass_Hydrol_Est"/>
</dbReference>
<reference evidence="5" key="1">
    <citation type="submission" date="2016-10" db="EMBL/GenBank/DDBJ databases">
        <authorList>
            <person name="Varghese N."/>
            <person name="Submissions S."/>
        </authorList>
    </citation>
    <scope>NUCLEOTIDE SEQUENCE [LARGE SCALE GENOMIC DNA]</scope>
    <source>
        <strain evidence="5">DSM 44268</strain>
    </source>
</reference>
<evidence type="ECO:0000256" key="2">
    <source>
        <dbReference type="ARBA" id="ARBA00022801"/>
    </source>
</evidence>
<dbReference type="GO" id="GO:0016787">
    <property type="term" value="F:hydrolase activity"/>
    <property type="evidence" value="ECO:0007669"/>
    <property type="project" value="UniProtKB-KW"/>
</dbReference>
<organism evidence="4 5">
    <name type="scientific">Blastococcus aurantiacus</name>
    <dbReference type="NCBI Taxonomy" id="1550231"/>
    <lineage>
        <taxon>Bacteria</taxon>
        <taxon>Bacillati</taxon>
        <taxon>Actinomycetota</taxon>
        <taxon>Actinomycetes</taxon>
        <taxon>Geodermatophilales</taxon>
        <taxon>Geodermatophilaceae</taxon>
        <taxon>Blastococcus</taxon>
    </lineage>
</organism>
<dbReference type="Gene3D" id="3.40.50.1820">
    <property type="entry name" value="alpha/beta hydrolase"/>
    <property type="match status" value="1"/>
</dbReference>
<dbReference type="AlphaFoldDB" id="A0A1G7P162"/>
<feature type="signal peptide" evidence="3">
    <location>
        <begin position="1"/>
        <end position="20"/>
    </location>
</feature>
<accession>A0A1G7P162</accession>
<dbReference type="Gene3D" id="2.60.40.1190">
    <property type="match status" value="1"/>
</dbReference>
<sequence>MSRAPLALTATVLLSLAATAAGDGVAVATDGDPARQAAARAAATLPAVPSGARPGPDVLYAAAPAAPQLENRDRRFRAQPLLVSGQEAYVRGEYLYQDHLFDDYGSDTDGQGGSSLSERAGDITYPTDAARYGGNAADLLEFRIVPERDRVSYRFTLNTLLQEDSTILTVAFDTDRNAGTGTATLPRDPGARFPGTDEVLTVWGTGAEHASFAPGGEVRRTTNVDVRTDLEANQLTVTVPRGVSNPTRTWRATLATGLFDRATGGWLRPQAVADADTPGGAGPVDLAPNGILNLGFRLDEPVTGANTPPDTAQAPVLTRDEPTRYARDIDFAALAARRDRTTVPTTGTTIRIFPSRLQLGEGRDLDGGFPQYRGQLQPYSLYVPSGYRPGKRAGFTLALHSLGQQHWQYNGSAGIQQIGEARGNVVATSLSRGPDGWYQHEAEYDVFEMWNDVARHFSLDPDRTAISGYSMGGYATYRLGTLYPDLFGRAFSTVGPPGDGIWVPPAPPTGGIETLSNLWLENARNLPYLNVAAGLDELVPIVGPRAQNLGAPEVGIRGFEQLGYRYRFAVVPAAEHFTLALRSYDVPMATQFLGESRVDRNPHHVSFGYVPAADDAALGLVHDHAYWVSGVRPASLAAGAGSGGTAPAKALVDAFSHGFGRGDAPSAPGVGGGVVGGVLPYTEVNRSWGPEPRMPVANRLDLRLTNVGSASIDLARARLAPERQLTIATSADRDGTVRLAGHFPGGTRVLRDGRPVTVTVDRAGLVLPVAAGEHIYTVQRGR</sequence>